<proteinExistence type="predicted"/>
<dbReference type="Gene3D" id="3.80.10.10">
    <property type="entry name" value="Ribonuclease Inhibitor"/>
    <property type="match status" value="1"/>
</dbReference>
<feature type="domain" description="TIR" evidence="1">
    <location>
        <begin position="7"/>
        <end position="178"/>
    </location>
</feature>
<gene>
    <name evidence="2" type="ORF">Prudu_013792</name>
</gene>
<dbReference type="SUPFAM" id="SSF52058">
    <property type="entry name" value="L domain-like"/>
    <property type="match status" value="1"/>
</dbReference>
<dbReference type="InterPro" id="IPR035897">
    <property type="entry name" value="Toll_tir_struct_dom_sf"/>
</dbReference>
<dbReference type="SUPFAM" id="SSF52540">
    <property type="entry name" value="P-loop containing nucleoside triphosphate hydrolases"/>
    <property type="match status" value="1"/>
</dbReference>
<dbReference type="GO" id="GO:0007165">
    <property type="term" value="P:signal transduction"/>
    <property type="evidence" value="ECO:0007669"/>
    <property type="project" value="InterPro"/>
</dbReference>
<dbReference type="Gene3D" id="3.40.50.300">
    <property type="entry name" value="P-loop containing nucleotide triphosphate hydrolases"/>
    <property type="match status" value="1"/>
</dbReference>
<dbReference type="GO" id="GO:0043531">
    <property type="term" value="F:ADP binding"/>
    <property type="evidence" value="ECO:0007669"/>
    <property type="project" value="InterPro"/>
</dbReference>
<dbReference type="PANTHER" id="PTHR11017">
    <property type="entry name" value="LEUCINE-RICH REPEAT-CONTAINING PROTEIN"/>
    <property type="match status" value="1"/>
</dbReference>
<dbReference type="SUPFAM" id="SSF52200">
    <property type="entry name" value="Toll/Interleukin receptor TIR domain"/>
    <property type="match status" value="1"/>
</dbReference>
<dbReference type="PRINTS" id="PR00364">
    <property type="entry name" value="DISEASERSIST"/>
</dbReference>
<dbReference type="SMART" id="SM00255">
    <property type="entry name" value="TIR"/>
    <property type="match status" value="1"/>
</dbReference>
<accession>A0A4Y1RGE7</accession>
<dbReference type="EMBL" id="AP019301">
    <property type="protein sequence ID" value="BBH03036.1"/>
    <property type="molecule type" value="Genomic_DNA"/>
</dbReference>
<dbReference type="InterPro" id="IPR044974">
    <property type="entry name" value="Disease_R_plants"/>
</dbReference>
<dbReference type="Gene3D" id="1.10.8.430">
    <property type="entry name" value="Helical domain of apoptotic protease-activating factors"/>
    <property type="match status" value="1"/>
</dbReference>
<reference evidence="2" key="1">
    <citation type="journal article" date="2019" name="Science">
        <title>Mutation of a bHLH transcription factor allowed almond domestication.</title>
        <authorList>
            <person name="Sanchez-Perez R."/>
            <person name="Pavan S."/>
            <person name="Mazzeo R."/>
            <person name="Moldovan C."/>
            <person name="Aiese Cigliano R."/>
            <person name="Del Cueto J."/>
            <person name="Ricciardi F."/>
            <person name="Lotti C."/>
            <person name="Ricciardi L."/>
            <person name="Dicenta F."/>
            <person name="Lopez-Marques R.L."/>
            <person name="Lindberg Moller B."/>
        </authorList>
    </citation>
    <scope>NUCLEOTIDE SEQUENCE</scope>
</reference>
<dbReference type="InterPro" id="IPR032675">
    <property type="entry name" value="LRR_dom_sf"/>
</dbReference>
<dbReference type="PANTHER" id="PTHR11017:SF575">
    <property type="entry name" value="ADP-RIBOSYL CYCLASE_CYCLIC ADP-RIBOSE HYDROLASE"/>
    <property type="match status" value="1"/>
</dbReference>
<dbReference type="InterPro" id="IPR002182">
    <property type="entry name" value="NB-ARC"/>
</dbReference>
<evidence type="ECO:0000313" key="2">
    <source>
        <dbReference type="EMBL" id="BBH03036.1"/>
    </source>
</evidence>
<dbReference type="AlphaFoldDB" id="A0A4Y1RGE7"/>
<name>A0A4Y1RGE7_PRUDU</name>
<dbReference type="PROSITE" id="PS50104">
    <property type="entry name" value="TIR"/>
    <property type="match status" value="1"/>
</dbReference>
<evidence type="ECO:0000259" key="1">
    <source>
        <dbReference type="PROSITE" id="PS50104"/>
    </source>
</evidence>
<dbReference type="InterPro" id="IPR000157">
    <property type="entry name" value="TIR_dom"/>
</dbReference>
<organism evidence="2">
    <name type="scientific">Prunus dulcis</name>
    <name type="common">Almond</name>
    <name type="synonym">Amygdalus dulcis</name>
    <dbReference type="NCBI Taxonomy" id="3755"/>
    <lineage>
        <taxon>Eukaryota</taxon>
        <taxon>Viridiplantae</taxon>
        <taxon>Streptophyta</taxon>
        <taxon>Embryophyta</taxon>
        <taxon>Tracheophyta</taxon>
        <taxon>Spermatophyta</taxon>
        <taxon>Magnoliopsida</taxon>
        <taxon>eudicotyledons</taxon>
        <taxon>Gunneridae</taxon>
        <taxon>Pentapetalae</taxon>
        <taxon>rosids</taxon>
        <taxon>fabids</taxon>
        <taxon>Rosales</taxon>
        <taxon>Rosaceae</taxon>
        <taxon>Amygdaloideae</taxon>
        <taxon>Amygdaleae</taxon>
        <taxon>Prunus</taxon>
    </lineage>
</organism>
<dbReference type="Pfam" id="PF01582">
    <property type="entry name" value="TIR"/>
    <property type="match status" value="1"/>
</dbReference>
<dbReference type="Gene3D" id="3.40.50.10140">
    <property type="entry name" value="Toll/interleukin-1 receptor homology (TIR) domain"/>
    <property type="match status" value="1"/>
</dbReference>
<protein>
    <submittedName>
        <fullName evidence="2">Disease resistance protein TIR-NBS-LRR class family</fullName>
    </submittedName>
</protein>
<dbReference type="InterPro" id="IPR042197">
    <property type="entry name" value="Apaf_helical"/>
</dbReference>
<sequence>MLITKQLDRHLHVRTCGIHTQQLHGPPPHALKEAGFNVFIDDEELEKGEDITAELVFRLKKKTAELVQAILGSRISVIVFSRRYAASSWCLEELVKIMECKRTLGQMVFPIFYDVDPSDVRKQTGWFGEAFVKHEDRFLLDTDKVQRWRSALTEAATLSGWDLRSTADGWIKFSRERYELPFYVGLDDVRMIRILGTGGMGKSFLANVSETAKQPNGLAHLQEQLLSDILKPTKLKVDTIDRRINVIKERLPRKRVLVIIDDIDRLDQLNAIAGNRDWFGLGGRIIVTRRDERLLNQLEVDAIHLAPVMNEAEALELFSWHAFKNSYPHEEYYELSKSVVAYCGGLPLALEKHTRVGKCFVEIEKNSSSPNSGIRMSFDGLNDDNERNIFLDGTKKVGGLILNVPSSEKVSFSADAFTKMLRLRFLQLNYVQLTGAYKYISKELRRLCWHGFPLKFIPNDFDQQNLVAIDLQYSNLTHLQKDAGVLVKLKILNLSHFHGLTQ</sequence>
<dbReference type="Pfam" id="PF00931">
    <property type="entry name" value="NB-ARC"/>
    <property type="match status" value="1"/>
</dbReference>
<dbReference type="InterPro" id="IPR027417">
    <property type="entry name" value="P-loop_NTPase"/>
</dbReference>
<dbReference type="GO" id="GO:0006952">
    <property type="term" value="P:defense response"/>
    <property type="evidence" value="ECO:0007669"/>
    <property type="project" value="InterPro"/>
</dbReference>